<dbReference type="CDD" id="cd06815">
    <property type="entry name" value="PLPDE_III_AR_like_1"/>
    <property type="match status" value="1"/>
</dbReference>
<dbReference type="InterPro" id="IPR029066">
    <property type="entry name" value="PLP-binding_barrel"/>
</dbReference>
<dbReference type="GO" id="GO:0008784">
    <property type="term" value="F:alanine racemase activity"/>
    <property type="evidence" value="ECO:0007669"/>
    <property type="project" value="TreeGrafter"/>
</dbReference>
<dbReference type="AlphaFoldDB" id="A0A3B0QTJ4"/>
<gene>
    <name evidence="5" type="ORF">MNBD_DELTA01-2076</name>
</gene>
<dbReference type="EC" id="5.1.1.12" evidence="5"/>
<organism evidence="5">
    <name type="scientific">hydrothermal vent metagenome</name>
    <dbReference type="NCBI Taxonomy" id="652676"/>
    <lineage>
        <taxon>unclassified sequences</taxon>
        <taxon>metagenomes</taxon>
        <taxon>ecological metagenomes</taxon>
    </lineage>
</organism>
<dbReference type="PANTHER" id="PTHR30511:SF3">
    <property type="entry name" value="LYSINE RACEMASE"/>
    <property type="match status" value="1"/>
</dbReference>
<dbReference type="PANTHER" id="PTHR30511">
    <property type="entry name" value="ALANINE RACEMASE"/>
    <property type="match status" value="1"/>
</dbReference>
<dbReference type="Pfam" id="PF01168">
    <property type="entry name" value="Ala_racemase_N"/>
    <property type="match status" value="1"/>
</dbReference>
<dbReference type="SUPFAM" id="SSF51419">
    <property type="entry name" value="PLP-binding barrel"/>
    <property type="match status" value="1"/>
</dbReference>
<evidence type="ECO:0000256" key="2">
    <source>
        <dbReference type="ARBA" id="ARBA00022898"/>
    </source>
</evidence>
<dbReference type="InterPro" id="IPR001608">
    <property type="entry name" value="Ala_racemase_N"/>
</dbReference>
<evidence type="ECO:0000259" key="4">
    <source>
        <dbReference type="Pfam" id="PF01168"/>
    </source>
</evidence>
<evidence type="ECO:0000256" key="3">
    <source>
        <dbReference type="ARBA" id="ARBA00023235"/>
    </source>
</evidence>
<evidence type="ECO:0000313" key="5">
    <source>
        <dbReference type="EMBL" id="VAV83552.1"/>
    </source>
</evidence>
<dbReference type="GO" id="GO:0050157">
    <property type="term" value="F:ornithine racemase activity"/>
    <property type="evidence" value="ECO:0007669"/>
    <property type="project" value="UniProtKB-EC"/>
</dbReference>
<protein>
    <submittedName>
        <fullName evidence="5">Ornithine racemase</fullName>
        <ecNumber evidence="5">5.1.1.12</ecNumber>
    </submittedName>
</protein>
<dbReference type="Gene3D" id="3.20.20.10">
    <property type="entry name" value="Alanine racemase"/>
    <property type="match status" value="1"/>
</dbReference>
<reference evidence="5" key="1">
    <citation type="submission" date="2018-06" db="EMBL/GenBank/DDBJ databases">
        <authorList>
            <person name="Zhirakovskaya E."/>
        </authorList>
    </citation>
    <scope>NUCLEOTIDE SEQUENCE</scope>
</reference>
<keyword evidence="3 5" id="KW-0413">Isomerase</keyword>
<dbReference type="GO" id="GO:0030170">
    <property type="term" value="F:pyridoxal phosphate binding"/>
    <property type="evidence" value="ECO:0007669"/>
    <property type="project" value="TreeGrafter"/>
</dbReference>
<dbReference type="EMBL" id="UOEA01000043">
    <property type="protein sequence ID" value="VAV83552.1"/>
    <property type="molecule type" value="Genomic_DNA"/>
</dbReference>
<feature type="non-terminal residue" evidence="5">
    <location>
        <position position="1"/>
    </location>
</feature>
<proteinExistence type="predicted"/>
<accession>A0A3B0QTJ4</accession>
<name>A0A3B0QTJ4_9ZZZZ</name>
<comment type="cofactor">
    <cofactor evidence="1">
        <name>pyridoxal 5'-phosphate</name>
        <dbReference type="ChEBI" id="CHEBI:597326"/>
    </cofactor>
</comment>
<evidence type="ECO:0000256" key="1">
    <source>
        <dbReference type="ARBA" id="ARBA00001933"/>
    </source>
</evidence>
<keyword evidence="2" id="KW-0663">Pyridoxal phosphate</keyword>
<dbReference type="GO" id="GO:0005829">
    <property type="term" value="C:cytosol"/>
    <property type="evidence" value="ECO:0007669"/>
    <property type="project" value="TreeGrafter"/>
</dbReference>
<feature type="domain" description="Alanine racemase N-terminal" evidence="4">
    <location>
        <begin position="1"/>
        <end position="174"/>
    </location>
</feature>
<dbReference type="InterPro" id="IPR000821">
    <property type="entry name" value="Ala_racemase"/>
</dbReference>
<sequence length="311" mass="33175">AGVKRLGDSRIENIEAMRLAQVPASMTLIRSPMLSQTERVVRFADVSCNTEIAVIQKLSFEAQKANHSHGVILMVELGDLREGIMPDDLMQTVRKTLSLPNIVFKGIGTNLACRSGVSPDSKNMAILSELADSIEATLGLTVEIVSGGNSANLEWALSGAEIGRINDLRLGEAILLGCETLHRQPIDGLHTDAITLYAEVIEAKSKPSKPSGKVAQNAFGEAPPVTDRGLVTQAILAVGQQDIDPSGLQAPIGIEVMGASSDHLILESNCFELSVGAEVVFQLNYSALVRAMTSPFVTKVMKPVSTDNYPS</sequence>